<feature type="region of interest" description="Disordered" evidence="1">
    <location>
        <begin position="40"/>
        <end position="95"/>
    </location>
</feature>
<feature type="compositionally biased region" description="Basic residues" evidence="1">
    <location>
        <begin position="52"/>
        <end position="67"/>
    </location>
</feature>
<organism evidence="2 3">
    <name type="scientific">Lactuca sativa</name>
    <name type="common">Garden lettuce</name>
    <dbReference type="NCBI Taxonomy" id="4236"/>
    <lineage>
        <taxon>Eukaryota</taxon>
        <taxon>Viridiplantae</taxon>
        <taxon>Streptophyta</taxon>
        <taxon>Embryophyta</taxon>
        <taxon>Tracheophyta</taxon>
        <taxon>Spermatophyta</taxon>
        <taxon>Magnoliopsida</taxon>
        <taxon>eudicotyledons</taxon>
        <taxon>Gunneridae</taxon>
        <taxon>Pentapetalae</taxon>
        <taxon>asterids</taxon>
        <taxon>campanulids</taxon>
        <taxon>Asterales</taxon>
        <taxon>Asteraceae</taxon>
        <taxon>Cichorioideae</taxon>
        <taxon>Cichorieae</taxon>
        <taxon>Lactucinae</taxon>
        <taxon>Lactuca</taxon>
    </lineage>
</organism>
<name>A0A9R1UTW7_LACSA</name>
<dbReference type="Proteomes" id="UP000235145">
    <property type="component" value="Unassembled WGS sequence"/>
</dbReference>
<dbReference type="EMBL" id="NBSK02000008">
    <property type="protein sequence ID" value="KAJ0193745.1"/>
    <property type="molecule type" value="Genomic_DNA"/>
</dbReference>
<protein>
    <submittedName>
        <fullName evidence="2">Uncharacterized protein</fullName>
    </submittedName>
</protein>
<reference evidence="2 3" key="1">
    <citation type="journal article" date="2017" name="Nat. Commun.">
        <title>Genome assembly with in vitro proximity ligation data and whole-genome triplication in lettuce.</title>
        <authorList>
            <person name="Reyes-Chin-Wo S."/>
            <person name="Wang Z."/>
            <person name="Yang X."/>
            <person name="Kozik A."/>
            <person name="Arikit S."/>
            <person name="Song C."/>
            <person name="Xia L."/>
            <person name="Froenicke L."/>
            <person name="Lavelle D.O."/>
            <person name="Truco M.J."/>
            <person name="Xia R."/>
            <person name="Zhu S."/>
            <person name="Xu C."/>
            <person name="Xu H."/>
            <person name="Xu X."/>
            <person name="Cox K."/>
            <person name="Korf I."/>
            <person name="Meyers B.C."/>
            <person name="Michelmore R.W."/>
        </authorList>
    </citation>
    <scope>NUCLEOTIDE SEQUENCE [LARGE SCALE GENOMIC DNA]</scope>
    <source>
        <strain evidence="3">cv. Salinas</strain>
        <tissue evidence="2">Seedlings</tissue>
    </source>
</reference>
<gene>
    <name evidence="2" type="ORF">LSAT_V11C800445010</name>
</gene>
<evidence type="ECO:0000256" key="1">
    <source>
        <dbReference type="SAM" id="MobiDB-lite"/>
    </source>
</evidence>
<comment type="caution">
    <text evidence="2">The sequence shown here is derived from an EMBL/GenBank/DDBJ whole genome shotgun (WGS) entry which is preliminary data.</text>
</comment>
<keyword evidence="3" id="KW-1185">Reference proteome</keyword>
<sequence>MHMRLIWRRELSHVGYDNSMDMVVSILLYRMASMNGSNMWPETKYTPPLPRVSRRMSGRPTVKRKRDATKNNGKTQTKKSKKSTDNNGAKKVSKSRRMVKCGIFKKPGHNKATCSVGIPHKLNIKKKRKQNFNDNQVTKKQLDHFNYLVVSHLLHTLIV</sequence>
<accession>A0A9R1UTW7</accession>
<evidence type="ECO:0000313" key="2">
    <source>
        <dbReference type="EMBL" id="KAJ0193745.1"/>
    </source>
</evidence>
<dbReference type="AlphaFoldDB" id="A0A9R1UTW7"/>
<evidence type="ECO:0000313" key="3">
    <source>
        <dbReference type="Proteomes" id="UP000235145"/>
    </source>
</evidence>
<proteinExistence type="predicted"/>